<dbReference type="OrthoDB" id="7269965at2"/>
<name>A0A2M9G2D4_9PROT</name>
<feature type="region of interest" description="Disordered" evidence="1">
    <location>
        <begin position="123"/>
        <end position="153"/>
    </location>
</feature>
<sequence length="168" mass="17811">MSLQSEIAPYVDALKGRKTPVSPYEAISYINAVVEAAERRPAKGGIALNETAKSQCLAQIDESLQTIAQAAVDIMNAAETVMKDAGADAAVRQRCMDMLTACGFQDLVSQRLLIVRQHLSETAGSNGTRTSLNATTAREPHADDALLHGPSTGKEAMDQAAIDALLND</sequence>
<accession>A0A2M9G2D4</accession>
<feature type="compositionally biased region" description="Polar residues" evidence="1">
    <location>
        <begin position="123"/>
        <end position="136"/>
    </location>
</feature>
<organism evidence="2 3">
    <name type="scientific">Minwuia thermotolerans</name>
    <dbReference type="NCBI Taxonomy" id="2056226"/>
    <lineage>
        <taxon>Bacteria</taxon>
        <taxon>Pseudomonadati</taxon>
        <taxon>Pseudomonadota</taxon>
        <taxon>Alphaproteobacteria</taxon>
        <taxon>Minwuiales</taxon>
        <taxon>Minwuiaceae</taxon>
        <taxon>Minwuia</taxon>
    </lineage>
</organism>
<evidence type="ECO:0000313" key="3">
    <source>
        <dbReference type="Proteomes" id="UP000229498"/>
    </source>
</evidence>
<gene>
    <name evidence="2" type="ORF">CVT23_08890</name>
</gene>
<keyword evidence="3" id="KW-1185">Reference proteome</keyword>
<evidence type="ECO:0000313" key="2">
    <source>
        <dbReference type="EMBL" id="PJK29882.1"/>
    </source>
</evidence>
<dbReference type="Proteomes" id="UP000229498">
    <property type="component" value="Unassembled WGS sequence"/>
</dbReference>
<dbReference type="SUPFAM" id="SSF75708">
    <property type="entry name" value="Chemotaxis phosphatase CheZ"/>
    <property type="match status" value="1"/>
</dbReference>
<reference evidence="2 3" key="1">
    <citation type="submission" date="2017-11" db="EMBL/GenBank/DDBJ databases">
        <title>Draft genome sequence of Rhizobiales bacterium SY3-13.</title>
        <authorList>
            <person name="Sun C."/>
        </authorList>
    </citation>
    <scope>NUCLEOTIDE SEQUENCE [LARGE SCALE GENOMIC DNA]</scope>
    <source>
        <strain evidence="2 3">SY3-13</strain>
    </source>
</reference>
<proteinExistence type="predicted"/>
<evidence type="ECO:0008006" key="4">
    <source>
        <dbReference type="Google" id="ProtNLM"/>
    </source>
</evidence>
<comment type="caution">
    <text evidence="2">The sequence shown here is derived from an EMBL/GenBank/DDBJ whole genome shotgun (WGS) entry which is preliminary data.</text>
</comment>
<evidence type="ECO:0000256" key="1">
    <source>
        <dbReference type="SAM" id="MobiDB-lite"/>
    </source>
</evidence>
<dbReference type="EMBL" id="PHIG01000031">
    <property type="protein sequence ID" value="PJK29882.1"/>
    <property type="molecule type" value="Genomic_DNA"/>
</dbReference>
<dbReference type="RefSeq" id="WP_109793159.1">
    <property type="nucleotide sequence ID" value="NZ_PHIG01000031.1"/>
</dbReference>
<protein>
    <recommendedName>
        <fullName evidence="4">Chemotaxis protein CheZ</fullName>
    </recommendedName>
</protein>
<dbReference type="AlphaFoldDB" id="A0A2M9G2D4"/>